<dbReference type="EMBL" id="JACIEG010000008">
    <property type="protein sequence ID" value="MBB3971022.1"/>
    <property type="molecule type" value="Genomic_DNA"/>
</dbReference>
<sequence>MKKIFKQGLLTVIAVMAISATCFAQETAVMPPMPPMPPMVTVPKVNTREFNKQMADLKVKMRKLQKQMKSKSFNANKDMALAFKDFDKTFNESFKGFDKTFNESFKDFGKNFAGSFQNMAPDMADAFKGENYNNNFNTDEYKKKLASGEITEKVKNYSKSYSVDANDVLQISNSFGKIVVNTWAKNEFKVDVQMKFSADDEDYVNNMINGSSIIDSKVGSVVSFKTNLAHNNGINGNNNMEINYAVYMPAGNAVNISNKFGNVYLPDFKGKTTINLSFGNLLAHALSNADNDIQIRYTQEGTSQIATLNGGRLKISYGKLNAGVVSGVNAAFSFSDVNIARLKTSADVSIKFGNGLNIKAIDSNTKNININAANTSVNLDFKEAPNYNFDVTTKFGSFNYNTDKIKLTSKTPSDDDRGWSSTKTYKGNSGKGTNDTTVVINGKFTEIKFY</sequence>
<name>A0A4Y8A7Q3_9SPHI</name>
<organism evidence="4 5">
    <name type="scientific">Mucilaginibacter phyllosphaerae</name>
    <dbReference type="NCBI Taxonomy" id="1812349"/>
    <lineage>
        <taxon>Bacteria</taxon>
        <taxon>Pseudomonadati</taxon>
        <taxon>Bacteroidota</taxon>
        <taxon>Sphingobacteriia</taxon>
        <taxon>Sphingobacteriales</taxon>
        <taxon>Sphingobacteriaceae</taxon>
        <taxon>Mucilaginibacter</taxon>
    </lineage>
</organism>
<comment type="caution">
    <text evidence="4">The sequence shown here is derived from an EMBL/GenBank/DDBJ whole genome shotgun (WGS) entry which is preliminary data.</text>
</comment>
<dbReference type="EMBL" id="SNQG01000008">
    <property type="protein sequence ID" value="TEW63765.1"/>
    <property type="molecule type" value="Genomic_DNA"/>
</dbReference>
<evidence type="ECO:0000256" key="2">
    <source>
        <dbReference type="SAM" id="SignalP"/>
    </source>
</evidence>
<dbReference type="Proteomes" id="UP000297248">
    <property type="component" value="Unassembled WGS sequence"/>
</dbReference>
<evidence type="ECO:0000313" key="3">
    <source>
        <dbReference type="EMBL" id="MBB3971022.1"/>
    </source>
</evidence>
<reference evidence="4 5" key="1">
    <citation type="journal article" date="2016" name="Int. J. Syst. Evol. Microbiol.">
        <title>Proposal of Mucilaginibacter phyllosphaerae sp. nov. isolated from the phyllosphere of Galium album.</title>
        <authorList>
            <person name="Aydogan E.L."/>
            <person name="Busse H.J."/>
            <person name="Moser G."/>
            <person name="Muller C."/>
            <person name="Kampfer P."/>
            <person name="Glaeser S.P."/>
        </authorList>
    </citation>
    <scope>NUCLEOTIDE SEQUENCE [LARGE SCALE GENOMIC DNA]</scope>
    <source>
        <strain evidence="4 5">PP-F2FG21</strain>
    </source>
</reference>
<keyword evidence="6" id="KW-1185">Reference proteome</keyword>
<evidence type="ECO:0000313" key="5">
    <source>
        <dbReference type="Proteomes" id="UP000297248"/>
    </source>
</evidence>
<feature type="compositionally biased region" description="Polar residues" evidence="1">
    <location>
        <begin position="419"/>
        <end position="432"/>
    </location>
</feature>
<evidence type="ECO:0000313" key="4">
    <source>
        <dbReference type="EMBL" id="TEW63765.1"/>
    </source>
</evidence>
<evidence type="ECO:0008006" key="7">
    <source>
        <dbReference type="Google" id="ProtNLM"/>
    </source>
</evidence>
<reference evidence="4" key="2">
    <citation type="submission" date="2019-03" db="EMBL/GenBank/DDBJ databases">
        <authorList>
            <person name="Yan Y.-Q."/>
            <person name="Du Z.-J."/>
        </authorList>
    </citation>
    <scope>NUCLEOTIDE SEQUENCE</scope>
    <source>
        <strain evidence="4">PP-F2FG21</strain>
    </source>
</reference>
<evidence type="ECO:0000256" key="1">
    <source>
        <dbReference type="SAM" id="MobiDB-lite"/>
    </source>
</evidence>
<keyword evidence="2" id="KW-0732">Signal</keyword>
<dbReference type="AlphaFoldDB" id="A0A4Y8A7Q3"/>
<gene>
    <name evidence="4" type="ORF">E2R65_18520</name>
    <name evidence="3" type="ORF">GGR35_003649</name>
</gene>
<feature type="signal peptide" evidence="2">
    <location>
        <begin position="1"/>
        <end position="24"/>
    </location>
</feature>
<proteinExistence type="predicted"/>
<feature type="chain" id="PRO_5043501290" description="Adhesin domain-containing protein" evidence="2">
    <location>
        <begin position="25"/>
        <end position="450"/>
    </location>
</feature>
<dbReference type="Proteomes" id="UP000583101">
    <property type="component" value="Unassembled WGS sequence"/>
</dbReference>
<evidence type="ECO:0000313" key="6">
    <source>
        <dbReference type="Proteomes" id="UP000583101"/>
    </source>
</evidence>
<accession>A0A4Y8A7Q3</accession>
<feature type="region of interest" description="Disordered" evidence="1">
    <location>
        <begin position="410"/>
        <end position="432"/>
    </location>
</feature>
<dbReference type="RefSeq" id="WP_134337989.1">
    <property type="nucleotide sequence ID" value="NZ_BMCZ01000008.1"/>
</dbReference>
<protein>
    <recommendedName>
        <fullName evidence="7">Adhesin domain-containing protein</fullName>
    </recommendedName>
</protein>
<dbReference type="OrthoDB" id="1117657at2"/>
<reference evidence="3 6" key="3">
    <citation type="submission" date="2020-08" db="EMBL/GenBank/DDBJ databases">
        <title>Genomic Encyclopedia of Type Strains, Phase IV (KMG-IV): sequencing the most valuable type-strain genomes for metagenomic binning, comparative biology and taxonomic classification.</title>
        <authorList>
            <person name="Goeker M."/>
        </authorList>
    </citation>
    <scope>NUCLEOTIDE SEQUENCE [LARGE SCALE GENOMIC DNA]</scope>
    <source>
        <strain evidence="3 6">DSM 100995</strain>
    </source>
</reference>